<dbReference type="GO" id="GO:0032259">
    <property type="term" value="P:methylation"/>
    <property type="evidence" value="ECO:0007669"/>
    <property type="project" value="UniProtKB-KW"/>
</dbReference>
<keyword evidence="9" id="KW-0804">Transcription</keyword>
<dbReference type="GO" id="GO:0003700">
    <property type="term" value="F:DNA-binding transcription factor activity"/>
    <property type="evidence" value="ECO:0007669"/>
    <property type="project" value="InterPro"/>
</dbReference>
<dbReference type="Gene3D" id="3.40.10.10">
    <property type="entry name" value="DNA Methylphosphotriester Repair Domain"/>
    <property type="match status" value="1"/>
</dbReference>
<evidence type="ECO:0000256" key="4">
    <source>
        <dbReference type="ARBA" id="ARBA00022603"/>
    </source>
</evidence>
<comment type="cofactor">
    <cofactor evidence="14">
        <name>Zn(2+)</name>
        <dbReference type="ChEBI" id="CHEBI:29105"/>
    </cofactor>
    <text evidence="14">Binds 1 zinc ion per subunit.</text>
</comment>
<name>A0A511N1A5_DEIC1</name>
<dbReference type="HAMAP" id="MF_00772">
    <property type="entry name" value="OGT"/>
    <property type="match status" value="1"/>
</dbReference>
<dbReference type="SMART" id="SM00342">
    <property type="entry name" value="HTH_ARAC"/>
    <property type="match status" value="1"/>
</dbReference>
<comment type="catalytic activity">
    <reaction evidence="11 12">
        <text>a 6-O-methyl-2'-deoxyguanosine in DNA + L-cysteinyl-[protein] = S-methyl-L-cysteinyl-[protein] + a 2'-deoxyguanosine in DNA</text>
        <dbReference type="Rhea" id="RHEA:24000"/>
        <dbReference type="Rhea" id="RHEA-COMP:10131"/>
        <dbReference type="Rhea" id="RHEA-COMP:10132"/>
        <dbReference type="Rhea" id="RHEA-COMP:11367"/>
        <dbReference type="Rhea" id="RHEA-COMP:11368"/>
        <dbReference type="ChEBI" id="CHEBI:29950"/>
        <dbReference type="ChEBI" id="CHEBI:82612"/>
        <dbReference type="ChEBI" id="CHEBI:85445"/>
        <dbReference type="ChEBI" id="CHEBI:85448"/>
        <dbReference type="EC" id="2.1.1.63"/>
    </reaction>
</comment>
<feature type="active site" description="Nucleophile; methyl group acceptor from either O6-methylguanine or O4-methylthymine" evidence="13">
    <location>
        <position position="317"/>
    </location>
</feature>
<keyword evidence="17" id="KW-1185">Reference proteome</keyword>
<comment type="caution">
    <text evidence="16">The sequence shown here is derived from an EMBL/GenBank/DDBJ whole genome shotgun (WGS) entry which is preliminary data.</text>
</comment>
<keyword evidence="14" id="KW-0479">Metal-binding</keyword>
<comment type="subcellular location">
    <subcellularLocation>
        <location evidence="12">Cytoplasm</location>
    </subcellularLocation>
</comment>
<keyword evidence="14" id="KW-0862">Zinc</keyword>
<dbReference type="Pfam" id="PF01035">
    <property type="entry name" value="DNA_binding_1"/>
    <property type="match status" value="1"/>
</dbReference>
<dbReference type="InterPro" id="IPR014048">
    <property type="entry name" value="MethylDNA_cys_MeTrfase_DNA-bd"/>
</dbReference>
<dbReference type="PROSITE" id="PS01124">
    <property type="entry name" value="HTH_ARAC_FAMILY_2"/>
    <property type="match status" value="1"/>
</dbReference>
<evidence type="ECO:0000256" key="8">
    <source>
        <dbReference type="ARBA" id="ARBA00023159"/>
    </source>
</evidence>
<dbReference type="SUPFAM" id="SSF53155">
    <property type="entry name" value="Methylated DNA-protein cysteine methyltransferase domain"/>
    <property type="match status" value="1"/>
</dbReference>
<dbReference type="PIRSF" id="PIRSF000409">
    <property type="entry name" value="Ada"/>
    <property type="match status" value="1"/>
</dbReference>
<evidence type="ECO:0000313" key="16">
    <source>
        <dbReference type="EMBL" id="GEM46238.1"/>
    </source>
</evidence>
<gene>
    <name evidence="16" type="ORF">DC3_18730</name>
</gene>
<comment type="function">
    <text evidence="12">Involved in the cellular defense against the biological effects of O6-methylguanine (O6-MeG) and O4-methylthymine (O4-MeT) in DNA. Repairs the methylated nucleobase in DNA by stoichiometrically transferring the methyl group to a cysteine residue in the enzyme. This is a suicide reaction: the enzyme is irreversibly inactivated.</text>
</comment>
<evidence type="ECO:0000313" key="17">
    <source>
        <dbReference type="Proteomes" id="UP000321306"/>
    </source>
</evidence>
<dbReference type="InterPro" id="IPR001497">
    <property type="entry name" value="MethylDNA_cys_MeTrfase_AS"/>
</dbReference>
<evidence type="ECO:0000256" key="11">
    <source>
        <dbReference type="ARBA" id="ARBA00049348"/>
    </source>
</evidence>
<accession>A0A511N1A5</accession>
<dbReference type="GO" id="GO:0043565">
    <property type="term" value="F:sequence-specific DNA binding"/>
    <property type="evidence" value="ECO:0007669"/>
    <property type="project" value="InterPro"/>
</dbReference>
<dbReference type="InterPro" id="IPR036631">
    <property type="entry name" value="MGMT_N_sf"/>
</dbReference>
<dbReference type="GO" id="GO:0008270">
    <property type="term" value="F:zinc ion binding"/>
    <property type="evidence" value="ECO:0007669"/>
    <property type="project" value="InterPro"/>
</dbReference>
<keyword evidence="5 12" id="KW-0808">Transferase</keyword>
<dbReference type="InterPro" id="IPR009057">
    <property type="entry name" value="Homeodomain-like_sf"/>
</dbReference>
<proteinExistence type="inferred from homology"/>
<evidence type="ECO:0000256" key="1">
    <source>
        <dbReference type="ARBA" id="ARBA00001286"/>
    </source>
</evidence>
<dbReference type="RefSeq" id="WP_222594729.1">
    <property type="nucleotide sequence ID" value="NZ_BJXB01000007.1"/>
</dbReference>
<evidence type="ECO:0000256" key="5">
    <source>
        <dbReference type="ARBA" id="ARBA00022679"/>
    </source>
</evidence>
<dbReference type="Gene3D" id="3.30.160.70">
    <property type="entry name" value="Methylated DNA-protein cysteine methyltransferase domain"/>
    <property type="match status" value="1"/>
</dbReference>
<dbReference type="FunFam" id="1.10.10.10:FF:000214">
    <property type="entry name" value="Methylated-DNA--protein-cysteine methyltransferase"/>
    <property type="match status" value="1"/>
</dbReference>
<dbReference type="Gene3D" id="1.10.10.10">
    <property type="entry name" value="Winged helix-like DNA-binding domain superfamily/Winged helix DNA-binding domain"/>
    <property type="match status" value="1"/>
</dbReference>
<dbReference type="CDD" id="cd06445">
    <property type="entry name" value="ATase"/>
    <property type="match status" value="1"/>
</dbReference>
<dbReference type="EC" id="2.1.1.63" evidence="12"/>
<dbReference type="NCBIfam" id="TIGR00589">
    <property type="entry name" value="ogt"/>
    <property type="match status" value="1"/>
</dbReference>
<evidence type="ECO:0000256" key="13">
    <source>
        <dbReference type="PIRSR" id="PIRSR000409-1"/>
    </source>
</evidence>
<dbReference type="Gene3D" id="1.10.10.60">
    <property type="entry name" value="Homeodomain-like"/>
    <property type="match status" value="1"/>
</dbReference>
<keyword evidence="3 12" id="KW-0963">Cytoplasm</keyword>
<evidence type="ECO:0000259" key="15">
    <source>
        <dbReference type="PROSITE" id="PS01124"/>
    </source>
</evidence>
<comment type="similarity">
    <text evidence="2 12">Belongs to the MGMT family.</text>
</comment>
<dbReference type="InterPro" id="IPR008332">
    <property type="entry name" value="MethylG_MeTrfase_N"/>
</dbReference>
<dbReference type="Proteomes" id="UP000321306">
    <property type="component" value="Unassembled WGS sequence"/>
</dbReference>
<comment type="miscellaneous">
    <text evidence="12">This enzyme catalyzes only one turnover and therefore is not strictly catalytic. According to one definition, an enzyme is a biocatalyst that acts repeatedly and over many reaction cycles.</text>
</comment>
<feature type="binding site" evidence="14">
    <location>
        <position position="40"/>
    </location>
    <ligand>
        <name>Zn(2+)</name>
        <dbReference type="ChEBI" id="CHEBI:29105"/>
    </ligand>
</feature>
<feature type="binding site" evidence="14">
    <location>
        <position position="67"/>
    </location>
    <ligand>
        <name>Zn(2+)</name>
        <dbReference type="ChEBI" id="CHEBI:29105"/>
    </ligand>
</feature>
<dbReference type="InterPro" id="IPR035451">
    <property type="entry name" value="Ada-like_dom_sf"/>
</dbReference>
<dbReference type="SUPFAM" id="SSF46689">
    <property type="entry name" value="Homeodomain-like"/>
    <property type="match status" value="1"/>
</dbReference>
<dbReference type="InterPro" id="IPR018060">
    <property type="entry name" value="HTH_AraC"/>
</dbReference>
<dbReference type="Pfam" id="PF02870">
    <property type="entry name" value="Methyltransf_1N"/>
    <property type="match status" value="1"/>
</dbReference>
<dbReference type="InterPro" id="IPR023546">
    <property type="entry name" value="MGMT"/>
</dbReference>
<dbReference type="PANTHER" id="PTHR10815:SF5">
    <property type="entry name" value="METHYLATED-DNA--PROTEIN-CYSTEINE METHYLTRANSFERASE"/>
    <property type="match status" value="1"/>
</dbReference>
<dbReference type="SUPFAM" id="SSF46767">
    <property type="entry name" value="Methylated DNA-protein cysteine methyltransferase, C-terminal domain"/>
    <property type="match status" value="1"/>
</dbReference>
<sequence>MTSLPERHVMVQAMLESNPLFEGVFFTAVKTTRIFCRPTCPARKPRPENVEFYAKAEDAMTAGYRPCKRCTPLQLKGDAPAEVQTLLQEMEKAPQKRWSDAELQQSGLDPVFLRRWFKTHYGMTFHAYARARRLGKALGQLEQGESIDAAALDHGYQSLSGFRDAFQHHVGTQPGKSKDARVLVFSRILTPLGPMLALAEDRGVVLLEFTDRPALPAELEELKGRYGYSILPGAHPHLSRLDAELQAYFAGQLLRFTVPLHMPGTDFQQKVWRALLDVPHGETRTYGELARQMGQPLASRAVGRANGQNRLAIVVPCHRIVGAGGDLTGYGGGIPRKEHLLKLEKKALEQPTLFSEGAVSA</sequence>
<evidence type="ECO:0000256" key="3">
    <source>
        <dbReference type="ARBA" id="ARBA00022490"/>
    </source>
</evidence>
<evidence type="ECO:0000256" key="6">
    <source>
        <dbReference type="ARBA" id="ARBA00022763"/>
    </source>
</evidence>
<keyword evidence="8" id="KW-0010">Activator</keyword>
<organism evidence="16 17">
    <name type="scientific">Deinococcus cellulosilyticus (strain DSM 18568 / NBRC 106333 / KACC 11606 / 5516J-15)</name>
    <dbReference type="NCBI Taxonomy" id="1223518"/>
    <lineage>
        <taxon>Bacteria</taxon>
        <taxon>Thermotogati</taxon>
        <taxon>Deinococcota</taxon>
        <taxon>Deinococci</taxon>
        <taxon>Deinococcales</taxon>
        <taxon>Deinococcaceae</taxon>
        <taxon>Deinococcus</taxon>
    </lineage>
</organism>
<keyword evidence="6 12" id="KW-0227">DNA damage</keyword>
<dbReference type="PANTHER" id="PTHR10815">
    <property type="entry name" value="METHYLATED-DNA--PROTEIN-CYSTEINE METHYLTRANSFERASE"/>
    <property type="match status" value="1"/>
</dbReference>
<dbReference type="SUPFAM" id="SSF57884">
    <property type="entry name" value="Ada DNA repair protein, N-terminal domain (N-Ada 10)"/>
    <property type="match status" value="1"/>
</dbReference>
<keyword evidence="10 12" id="KW-0234">DNA repair</keyword>
<evidence type="ECO:0000256" key="12">
    <source>
        <dbReference type="HAMAP-Rule" id="MF_00772"/>
    </source>
</evidence>
<dbReference type="GO" id="GO:0006307">
    <property type="term" value="P:DNA alkylation repair"/>
    <property type="evidence" value="ECO:0007669"/>
    <property type="project" value="UniProtKB-UniRule"/>
</dbReference>
<dbReference type="GO" id="GO:0005737">
    <property type="term" value="C:cytoplasm"/>
    <property type="evidence" value="ECO:0007669"/>
    <property type="project" value="UniProtKB-SubCell"/>
</dbReference>
<evidence type="ECO:0000256" key="2">
    <source>
        <dbReference type="ARBA" id="ARBA00008711"/>
    </source>
</evidence>
<evidence type="ECO:0000256" key="14">
    <source>
        <dbReference type="PIRSR" id="PIRSR000409-3"/>
    </source>
</evidence>
<reference evidence="16 17" key="1">
    <citation type="submission" date="2019-07" db="EMBL/GenBank/DDBJ databases">
        <title>Whole genome shotgun sequence of Deinococcus cellulosilyticus NBRC 106333.</title>
        <authorList>
            <person name="Hosoyama A."/>
            <person name="Uohara A."/>
            <person name="Ohji S."/>
            <person name="Ichikawa N."/>
        </authorList>
    </citation>
    <scope>NUCLEOTIDE SEQUENCE [LARGE SCALE GENOMIC DNA]</scope>
    <source>
        <strain evidence="16 17">NBRC 106333</strain>
    </source>
</reference>
<feature type="domain" description="HTH araC/xylS-type" evidence="15">
    <location>
        <begin position="104"/>
        <end position="180"/>
    </location>
</feature>
<dbReference type="InterPro" id="IPR036217">
    <property type="entry name" value="MethylDNA_cys_MeTrfase_DNAb"/>
</dbReference>
<dbReference type="Pfam" id="PF02805">
    <property type="entry name" value="Ada_Zn_binding"/>
    <property type="match status" value="1"/>
</dbReference>
<keyword evidence="7" id="KW-0805">Transcription regulation</keyword>
<dbReference type="EMBL" id="BJXB01000007">
    <property type="protein sequence ID" value="GEM46238.1"/>
    <property type="molecule type" value="Genomic_DNA"/>
</dbReference>
<protein>
    <recommendedName>
        <fullName evidence="12">Methylated-DNA--protein-cysteine methyltransferase</fullName>
        <ecNumber evidence="12">2.1.1.63</ecNumber>
    </recommendedName>
    <alternativeName>
        <fullName evidence="12">6-O-methylguanine-DNA methyltransferase</fullName>
        <shortName evidence="12">MGMT</shortName>
    </alternativeName>
    <alternativeName>
        <fullName evidence="12">O-6-methylguanine-DNA-alkyltransferase</fullName>
    </alternativeName>
</protein>
<feature type="active site" description="Nucleophile; methyl group acceptor" evidence="12">
    <location>
        <position position="317"/>
    </location>
</feature>
<dbReference type="Pfam" id="PF12833">
    <property type="entry name" value="HTH_18"/>
    <property type="match status" value="1"/>
</dbReference>
<evidence type="ECO:0000256" key="7">
    <source>
        <dbReference type="ARBA" id="ARBA00023015"/>
    </source>
</evidence>
<feature type="binding site" evidence="14">
    <location>
        <position position="36"/>
    </location>
    <ligand>
        <name>Zn(2+)</name>
        <dbReference type="ChEBI" id="CHEBI:29105"/>
    </ligand>
</feature>
<dbReference type="InterPro" id="IPR016221">
    <property type="entry name" value="Bifunct_regulatory_prot_Ada"/>
</dbReference>
<feature type="active site" description="Nucleophile; methyl group acceptor from methylphosphotriester" evidence="13">
    <location>
        <position position="36"/>
    </location>
</feature>
<keyword evidence="4 12" id="KW-0489">Methyltransferase</keyword>
<dbReference type="InterPro" id="IPR036388">
    <property type="entry name" value="WH-like_DNA-bd_sf"/>
</dbReference>
<dbReference type="GO" id="GO:0003908">
    <property type="term" value="F:methylated-DNA-[protein]-cysteine S-methyltransferase activity"/>
    <property type="evidence" value="ECO:0007669"/>
    <property type="project" value="UniProtKB-UniRule"/>
</dbReference>
<feature type="binding site" evidence="14">
    <location>
        <position position="70"/>
    </location>
    <ligand>
        <name>Zn(2+)</name>
        <dbReference type="ChEBI" id="CHEBI:29105"/>
    </ligand>
</feature>
<dbReference type="AlphaFoldDB" id="A0A511N1A5"/>
<evidence type="ECO:0000256" key="10">
    <source>
        <dbReference type="ARBA" id="ARBA00023204"/>
    </source>
</evidence>
<evidence type="ECO:0000256" key="9">
    <source>
        <dbReference type="ARBA" id="ARBA00023163"/>
    </source>
</evidence>
<comment type="catalytic activity">
    <reaction evidence="1 12">
        <text>a 4-O-methyl-thymidine in DNA + L-cysteinyl-[protein] = a thymidine in DNA + S-methyl-L-cysteinyl-[protein]</text>
        <dbReference type="Rhea" id="RHEA:53428"/>
        <dbReference type="Rhea" id="RHEA-COMP:10131"/>
        <dbReference type="Rhea" id="RHEA-COMP:10132"/>
        <dbReference type="Rhea" id="RHEA-COMP:13555"/>
        <dbReference type="Rhea" id="RHEA-COMP:13556"/>
        <dbReference type="ChEBI" id="CHEBI:29950"/>
        <dbReference type="ChEBI" id="CHEBI:82612"/>
        <dbReference type="ChEBI" id="CHEBI:137386"/>
        <dbReference type="ChEBI" id="CHEBI:137387"/>
        <dbReference type="EC" id="2.1.1.63"/>
    </reaction>
</comment>
<dbReference type="InterPro" id="IPR004026">
    <property type="entry name" value="Ada_DNA_repair_Zn-bd"/>
</dbReference>
<dbReference type="PROSITE" id="PS00374">
    <property type="entry name" value="MGMT"/>
    <property type="match status" value="1"/>
</dbReference>